<dbReference type="SUPFAM" id="SSF50978">
    <property type="entry name" value="WD40 repeat-like"/>
    <property type="match status" value="2"/>
</dbReference>
<dbReference type="GO" id="GO:0000785">
    <property type="term" value="C:chromatin"/>
    <property type="evidence" value="ECO:0007669"/>
    <property type="project" value="TreeGrafter"/>
</dbReference>
<evidence type="ECO:0000256" key="10">
    <source>
        <dbReference type="SAM" id="Coils"/>
    </source>
</evidence>
<evidence type="ECO:0000313" key="14">
    <source>
        <dbReference type="EMBL" id="CCI46150.1"/>
    </source>
</evidence>
<dbReference type="Pfam" id="PF24105">
    <property type="entry name" value="Beta-prop_CAF1B_HIR1"/>
    <property type="match status" value="1"/>
</dbReference>
<evidence type="ECO:0000256" key="3">
    <source>
        <dbReference type="ARBA" id="ARBA00022574"/>
    </source>
</evidence>
<feature type="repeat" description="WD" evidence="9">
    <location>
        <begin position="349"/>
        <end position="383"/>
    </location>
</feature>
<feature type="coiled-coil region" evidence="10">
    <location>
        <begin position="48"/>
        <end position="157"/>
    </location>
</feature>
<feature type="repeat" description="WD" evidence="9">
    <location>
        <begin position="436"/>
        <end position="470"/>
    </location>
</feature>
<dbReference type="CDD" id="cd00200">
    <property type="entry name" value="WD40"/>
    <property type="match status" value="1"/>
</dbReference>
<feature type="repeat" description="WD" evidence="9">
    <location>
        <begin position="478"/>
        <end position="519"/>
    </location>
</feature>
<evidence type="ECO:0000313" key="15">
    <source>
        <dbReference type="Proteomes" id="UP000053237"/>
    </source>
</evidence>
<keyword evidence="4" id="KW-0677">Repeat</keyword>
<dbReference type="InterPro" id="IPR031120">
    <property type="entry name" value="HIR1-like"/>
</dbReference>
<dbReference type="GO" id="GO:0006355">
    <property type="term" value="P:regulation of DNA-templated transcription"/>
    <property type="evidence" value="ECO:0007669"/>
    <property type="project" value="InterPro"/>
</dbReference>
<accession>A0A024GHG8</accession>
<comment type="subcellular location">
    <subcellularLocation>
        <location evidence="1">Nucleus</location>
    </subcellularLocation>
</comment>
<evidence type="ECO:0000256" key="4">
    <source>
        <dbReference type="ARBA" id="ARBA00022737"/>
    </source>
</evidence>
<proteinExistence type="inferred from homology"/>
<evidence type="ECO:0000256" key="8">
    <source>
        <dbReference type="ARBA" id="ARBA00023242"/>
    </source>
</evidence>
<dbReference type="GO" id="GO:0006351">
    <property type="term" value="P:DNA-templated transcription"/>
    <property type="evidence" value="ECO:0007669"/>
    <property type="project" value="InterPro"/>
</dbReference>
<feature type="region of interest" description="Disordered" evidence="11">
    <location>
        <begin position="804"/>
        <end position="845"/>
    </location>
</feature>
<feature type="domain" description="Protein HIRA-like C-terminal" evidence="12">
    <location>
        <begin position="957"/>
        <end position="1175"/>
    </location>
</feature>
<evidence type="ECO:0000256" key="5">
    <source>
        <dbReference type="ARBA" id="ARBA00022853"/>
    </source>
</evidence>
<organism evidence="14 15">
    <name type="scientific">Albugo candida</name>
    <dbReference type="NCBI Taxonomy" id="65357"/>
    <lineage>
        <taxon>Eukaryota</taxon>
        <taxon>Sar</taxon>
        <taxon>Stramenopiles</taxon>
        <taxon>Oomycota</taxon>
        <taxon>Peronosporomycetes</taxon>
        <taxon>Albuginales</taxon>
        <taxon>Albuginaceae</taxon>
        <taxon>Albugo</taxon>
    </lineage>
</organism>
<evidence type="ECO:0000256" key="9">
    <source>
        <dbReference type="PROSITE-ProRule" id="PRU00221"/>
    </source>
</evidence>
<gene>
    <name evidence="14" type="ORF">BN9_070790</name>
</gene>
<keyword evidence="8" id="KW-0539">Nucleus</keyword>
<dbReference type="SMART" id="SM00320">
    <property type="entry name" value="WD40"/>
    <property type="match status" value="7"/>
</dbReference>
<dbReference type="OrthoDB" id="1741719at2759"/>
<dbReference type="InterPro" id="IPR036322">
    <property type="entry name" value="WD40_repeat_dom_sf"/>
</dbReference>
<keyword evidence="15" id="KW-1185">Reference proteome</keyword>
<reference evidence="14 15" key="1">
    <citation type="submission" date="2012-05" db="EMBL/GenBank/DDBJ databases">
        <title>Recombination and specialization in a pathogen metapopulation.</title>
        <authorList>
            <person name="Gardiner A."/>
            <person name="Kemen E."/>
            <person name="Schultz-Larsen T."/>
            <person name="MacLean D."/>
            <person name="Van Oosterhout C."/>
            <person name="Jones J.D.G."/>
        </authorList>
    </citation>
    <scope>NUCLEOTIDE SEQUENCE [LARGE SCALE GENOMIC DNA]</scope>
    <source>
        <strain evidence="14 15">Ac Nc2</strain>
    </source>
</reference>
<dbReference type="Gene3D" id="2.130.10.10">
    <property type="entry name" value="YVTN repeat-like/Quinoprotein amine dehydrogenase"/>
    <property type="match status" value="2"/>
</dbReference>
<evidence type="ECO:0000256" key="11">
    <source>
        <dbReference type="SAM" id="MobiDB-lite"/>
    </source>
</evidence>
<evidence type="ECO:0000256" key="6">
    <source>
        <dbReference type="ARBA" id="ARBA00023015"/>
    </source>
</evidence>
<dbReference type="PROSITE" id="PS50082">
    <property type="entry name" value="WD_REPEATS_2"/>
    <property type="match status" value="4"/>
</dbReference>
<evidence type="ECO:0000256" key="7">
    <source>
        <dbReference type="ARBA" id="ARBA00023163"/>
    </source>
</evidence>
<keyword evidence="7" id="KW-0804">Transcription</keyword>
<keyword evidence="10" id="KW-0175">Coiled coil</keyword>
<dbReference type="InterPro" id="IPR001680">
    <property type="entry name" value="WD40_rpt"/>
</dbReference>
<feature type="repeat" description="WD" evidence="9">
    <location>
        <begin position="294"/>
        <end position="335"/>
    </location>
</feature>
<comment type="similarity">
    <text evidence="2">Belongs to the WD repeat HIR1 family.</text>
</comment>
<dbReference type="AlphaFoldDB" id="A0A024GHG8"/>
<feature type="domain" description="CAF1B/HIR1 beta-propeller" evidence="13">
    <location>
        <begin position="311"/>
        <end position="665"/>
    </location>
</feature>
<dbReference type="STRING" id="65357.A0A024GHG8"/>
<dbReference type="InterPro" id="IPR011494">
    <property type="entry name" value="HIRA-like_C"/>
</dbReference>
<comment type="caution">
    <text evidence="14">The sequence shown here is derived from an EMBL/GenBank/DDBJ whole genome shotgun (WGS) entry which is preliminary data.</text>
</comment>
<dbReference type="GO" id="GO:0000417">
    <property type="term" value="C:HIR complex"/>
    <property type="evidence" value="ECO:0007669"/>
    <property type="project" value="TreeGrafter"/>
</dbReference>
<dbReference type="PANTHER" id="PTHR13831:SF0">
    <property type="entry name" value="PROTEIN HIRA"/>
    <property type="match status" value="1"/>
</dbReference>
<dbReference type="EMBL" id="CAIX01000118">
    <property type="protein sequence ID" value="CCI46150.1"/>
    <property type="molecule type" value="Genomic_DNA"/>
</dbReference>
<dbReference type="Pfam" id="PF07569">
    <property type="entry name" value="Hira"/>
    <property type="match status" value="1"/>
</dbReference>
<dbReference type="PROSITE" id="PS00678">
    <property type="entry name" value="WD_REPEATS_1"/>
    <property type="match status" value="2"/>
</dbReference>
<dbReference type="InParanoid" id="A0A024GHG8"/>
<keyword evidence="5" id="KW-0156">Chromatin regulator</keyword>
<evidence type="ECO:0000256" key="2">
    <source>
        <dbReference type="ARBA" id="ARBA00007306"/>
    </source>
</evidence>
<dbReference type="GO" id="GO:0031491">
    <property type="term" value="F:nucleosome binding"/>
    <property type="evidence" value="ECO:0007669"/>
    <property type="project" value="TreeGrafter"/>
</dbReference>
<sequence>MFSFPEALQLGMKRIDQMESEKVSLEGQISQRTVKFEDVLLRRNVEIQKEYKRSLRKLDLEMDVLNQAIEQKRRSSKRLRPCSSFDTDTIGQKKHKNLKEVLRRLTERVQLLQEEHTQLGLRDENMATAELDDAEQKVLLEEKLADLQKEAVLVEDDNEVSLHSVKDISEPENFAASVEEDIDQTRCLIRSVNTQIHSQRTRLLSLLRTLAPTASIGSLMVRLYQQLMKTPEEIDVTSDLKKVARQTVELRQFLQNCPDTSDGQRAIELMQKLRLVYAYESSEKPSDVKHNGSSVSENTTIYGIDGHPHKNMFATAGGDNCVKLWSLSPPTVSTQKATRISDFELLATLSDHQQAVNCVRWAKHGLYLASGSDDRLILLYKMKPGIASCVAFGSKQIANKQNWVCFATLKSHTMGNAVRSFAFSLRKEDHFVHSDVQDLAWSPDDRMLASCSIDNTILIWNVDPSSIQSIMSNPIRTLSGHNGWVKGIAWDPIGKYLSSSGEDKSVRLWNTDSWEETEILTEPFESCASSSHFRRLCWSPDGSVLCATHAFSSKQNVAALFNRTTWTNELNLVGHKGVVTTCRFNRQLFRACGTEKDHEYACCAVGSDDATISIWLAKLARPLVVVTECFQACVTDLTWSKDGYILLASSLDGSVCCFQFNESEIGKPIAGIEQSRILQTRYGAHVGNTQINTLIENPMQLQMEEQESDSTKQNGIFTEQIFVSDTKPQVNLLQPVSKRHKVNLNQGTYGQCQSIVHDPVATREQKNASNTLTTQISPVDQAERIHTTSTTSDSVQEKEIASADKNVVSNVSQRKRNRNDNSVRRKQLQNSTKARDIVPRSSKCVPGESRTALLSPIPLRLSFSIEIFANKLETRFLSNDSKQHPLNIEITVHNLKVEDDDNLIARGPIYTTLRCHQESQTQWMDRLPGRGVCGTGNAFFCAFGLDGGQIFILSLRGQRLFPCIAIDSAISVMECSRGNSDYLLVISTSGKLHVWNIRARKKLLTESIDSVIGGENGYKMTLLRCQITSRGMPIITITKSTRDGKGPSTLENYIFDKNMESWMRVTDASFIFSDFSTSLPTNVVSGNNAPMKLLRQLQTASGYARSQRGIPSAMLSEMTDPYLQRNLTRSHLEHQIAACRVLESQEEYQYWLTAYAKFLAQDEDLSRLDELCIDLLGPVHAQNDRIEEKESGSWDPFILGMSRRELLRNSILPSIASNRTMQRLVAKFQLLLREADGVLEQQHTNS</sequence>
<dbReference type="GO" id="GO:0005634">
    <property type="term" value="C:nucleus"/>
    <property type="evidence" value="ECO:0007669"/>
    <property type="project" value="UniProtKB-SubCell"/>
</dbReference>
<dbReference type="GO" id="GO:0006338">
    <property type="term" value="P:chromatin remodeling"/>
    <property type="evidence" value="ECO:0007669"/>
    <property type="project" value="InterPro"/>
</dbReference>
<dbReference type="PANTHER" id="PTHR13831">
    <property type="entry name" value="MEMBER OF THE HIR1 FAMILY OF WD-REPEAT PROTEINS"/>
    <property type="match status" value="1"/>
</dbReference>
<dbReference type="InterPro" id="IPR019775">
    <property type="entry name" value="WD40_repeat_CS"/>
</dbReference>
<dbReference type="InterPro" id="IPR055410">
    <property type="entry name" value="Beta-prop_CAF1B_HIR1"/>
</dbReference>
<dbReference type="InterPro" id="IPR015943">
    <property type="entry name" value="WD40/YVTN_repeat-like_dom_sf"/>
</dbReference>
<evidence type="ECO:0000256" key="1">
    <source>
        <dbReference type="ARBA" id="ARBA00004123"/>
    </source>
</evidence>
<dbReference type="PROSITE" id="PS50294">
    <property type="entry name" value="WD_REPEATS_REGION"/>
    <property type="match status" value="2"/>
</dbReference>
<protein>
    <submittedName>
        <fullName evidence="14">Uncharacterized protein</fullName>
    </submittedName>
</protein>
<name>A0A024GHG8_9STRA</name>
<keyword evidence="6" id="KW-0805">Transcription regulation</keyword>
<dbReference type="Proteomes" id="UP000053237">
    <property type="component" value="Unassembled WGS sequence"/>
</dbReference>
<evidence type="ECO:0000259" key="13">
    <source>
        <dbReference type="Pfam" id="PF24105"/>
    </source>
</evidence>
<keyword evidence="3 9" id="KW-0853">WD repeat</keyword>
<evidence type="ECO:0000259" key="12">
    <source>
        <dbReference type="Pfam" id="PF07569"/>
    </source>
</evidence>